<reference evidence="1 2" key="1">
    <citation type="submission" date="2017-09" db="EMBL/GenBank/DDBJ databases">
        <title>Sphingomonas panjinensis sp.nov., isolated from oil-contaminated soil.</title>
        <authorList>
            <person name="Wang L."/>
            <person name="Chen L."/>
        </authorList>
    </citation>
    <scope>NUCLEOTIDE SEQUENCE [LARGE SCALE GENOMIC DNA]</scope>
    <source>
        <strain evidence="1 2">FW-11</strain>
    </source>
</reference>
<dbReference type="Proteomes" id="UP000244162">
    <property type="component" value="Unassembled WGS sequence"/>
</dbReference>
<dbReference type="PANTHER" id="PTHR38767:SF1">
    <property type="entry name" value="DNA POLYMERASE III SUBUNIT CHI"/>
    <property type="match status" value="1"/>
</dbReference>
<comment type="caution">
    <text evidence="1">The sequence shown here is derived from an EMBL/GenBank/DDBJ whole genome shotgun (WGS) entry which is preliminary data.</text>
</comment>
<evidence type="ECO:0000313" key="2">
    <source>
        <dbReference type="Proteomes" id="UP000244162"/>
    </source>
</evidence>
<dbReference type="SUPFAM" id="SSF102400">
    <property type="entry name" value="DNA polymerase III chi subunit"/>
    <property type="match status" value="1"/>
</dbReference>
<name>A0A2T5FX30_9SPHN</name>
<dbReference type="Gene3D" id="3.40.50.10110">
    <property type="entry name" value="DNA polymerase III subunit chi"/>
    <property type="match status" value="1"/>
</dbReference>
<evidence type="ECO:0000313" key="1">
    <source>
        <dbReference type="EMBL" id="PTQ10329.1"/>
    </source>
</evidence>
<keyword evidence="2" id="KW-1185">Reference proteome</keyword>
<dbReference type="GO" id="GO:0032298">
    <property type="term" value="P:positive regulation of DNA-templated DNA replication initiation"/>
    <property type="evidence" value="ECO:0007669"/>
    <property type="project" value="TreeGrafter"/>
</dbReference>
<gene>
    <name evidence="1" type="ORF">CLG96_13615</name>
</gene>
<accession>A0A2T5FX30</accession>
<dbReference type="GO" id="GO:0003677">
    <property type="term" value="F:DNA binding"/>
    <property type="evidence" value="ECO:0007669"/>
    <property type="project" value="InterPro"/>
</dbReference>
<dbReference type="InterPro" id="IPR007459">
    <property type="entry name" value="DNA_pol3_chi"/>
</dbReference>
<organism evidence="1 2">
    <name type="scientific">Sphingomonas oleivorans</name>
    <dbReference type="NCBI Taxonomy" id="1735121"/>
    <lineage>
        <taxon>Bacteria</taxon>
        <taxon>Pseudomonadati</taxon>
        <taxon>Pseudomonadota</taxon>
        <taxon>Alphaproteobacteria</taxon>
        <taxon>Sphingomonadales</taxon>
        <taxon>Sphingomonadaceae</taxon>
        <taxon>Sphingomonas</taxon>
    </lineage>
</organism>
<dbReference type="InterPro" id="IPR036768">
    <property type="entry name" value="PolIII_chi_sf"/>
</dbReference>
<dbReference type="GO" id="GO:0003887">
    <property type="term" value="F:DNA-directed DNA polymerase activity"/>
    <property type="evidence" value="ECO:0007669"/>
    <property type="project" value="InterPro"/>
</dbReference>
<dbReference type="PANTHER" id="PTHR38767">
    <property type="entry name" value="DNA POLYMERASE III SUBUNIT CHI"/>
    <property type="match status" value="1"/>
</dbReference>
<dbReference type="OrthoDB" id="9795973at2"/>
<dbReference type="RefSeq" id="WP_107968795.1">
    <property type="nucleotide sequence ID" value="NZ_NWBU01000010.1"/>
</dbReference>
<dbReference type="AlphaFoldDB" id="A0A2T5FX30"/>
<sequence>MQVDFYHLAATPVERVVQRIAERVLSDGGRLLVVAGDEGVAGRLDAYLWDYAPDSFLPHGRAGQGGEADQPVLIGTSPDPLNGARQIALVDGIWRDEALAFDRAFHFFDDTTIGAARAAWKTLGGREDVERRFWKQEDGRWKQIA</sequence>
<protein>
    <submittedName>
        <fullName evidence="1">DNA polymerase III subunit chi</fullName>
    </submittedName>
</protein>
<dbReference type="GO" id="GO:0006260">
    <property type="term" value="P:DNA replication"/>
    <property type="evidence" value="ECO:0007669"/>
    <property type="project" value="InterPro"/>
</dbReference>
<dbReference type="Pfam" id="PF04364">
    <property type="entry name" value="DNA_pol3_chi"/>
    <property type="match status" value="1"/>
</dbReference>
<proteinExistence type="predicted"/>
<dbReference type="EMBL" id="NWBU01000010">
    <property type="protein sequence ID" value="PTQ10329.1"/>
    <property type="molecule type" value="Genomic_DNA"/>
</dbReference>